<evidence type="ECO:0000259" key="3">
    <source>
        <dbReference type="PROSITE" id="PS50837"/>
    </source>
</evidence>
<evidence type="ECO:0008006" key="6">
    <source>
        <dbReference type="Google" id="ProtNLM"/>
    </source>
</evidence>
<evidence type="ECO:0000313" key="4">
    <source>
        <dbReference type="EMBL" id="GHO96574.1"/>
    </source>
</evidence>
<feature type="transmembrane region" description="Helical" evidence="1">
    <location>
        <begin position="702"/>
        <end position="726"/>
    </location>
</feature>
<dbReference type="InterPro" id="IPR027417">
    <property type="entry name" value="P-loop_NTPase"/>
</dbReference>
<feature type="transmembrane region" description="Helical" evidence="1">
    <location>
        <begin position="622"/>
        <end position="641"/>
    </location>
</feature>
<feature type="transmembrane region" description="Helical" evidence="1">
    <location>
        <begin position="540"/>
        <end position="564"/>
    </location>
</feature>
<dbReference type="SMART" id="SM00255">
    <property type="entry name" value="TIR"/>
    <property type="match status" value="1"/>
</dbReference>
<dbReference type="InterPro" id="IPR035897">
    <property type="entry name" value="Toll_tir_struct_dom_sf"/>
</dbReference>
<dbReference type="InterPro" id="IPR000157">
    <property type="entry name" value="TIR_dom"/>
</dbReference>
<proteinExistence type="predicted"/>
<keyword evidence="1" id="KW-1133">Transmembrane helix</keyword>
<dbReference type="SUPFAM" id="SSF52200">
    <property type="entry name" value="Toll/Interleukin receptor TIR domain"/>
    <property type="match status" value="1"/>
</dbReference>
<feature type="transmembrane region" description="Helical" evidence="1">
    <location>
        <begin position="761"/>
        <end position="779"/>
    </location>
</feature>
<keyword evidence="1" id="KW-0812">Transmembrane</keyword>
<keyword evidence="1" id="KW-0472">Membrane</keyword>
<dbReference type="Gene3D" id="3.40.50.10140">
    <property type="entry name" value="Toll/interleukin-1 receptor homology (TIR) domain"/>
    <property type="match status" value="1"/>
</dbReference>
<feature type="transmembrane region" description="Helical" evidence="1">
    <location>
        <begin position="512"/>
        <end position="534"/>
    </location>
</feature>
<accession>A0A8J3IRG9</accession>
<dbReference type="AlphaFoldDB" id="A0A8J3IRG9"/>
<comment type="caution">
    <text evidence="4">The sequence shown here is derived from an EMBL/GenBank/DDBJ whole genome shotgun (WGS) entry which is preliminary data.</text>
</comment>
<dbReference type="SUPFAM" id="SSF52540">
    <property type="entry name" value="P-loop containing nucleoside triphosphate hydrolases"/>
    <property type="match status" value="1"/>
</dbReference>
<evidence type="ECO:0000256" key="1">
    <source>
        <dbReference type="SAM" id="Phobius"/>
    </source>
</evidence>
<dbReference type="Pfam" id="PF13676">
    <property type="entry name" value="TIR_2"/>
    <property type="match status" value="1"/>
</dbReference>
<feature type="domain" description="TIR" evidence="2">
    <location>
        <begin position="5"/>
        <end position="147"/>
    </location>
</feature>
<evidence type="ECO:0000259" key="2">
    <source>
        <dbReference type="PROSITE" id="PS50104"/>
    </source>
</evidence>
<feature type="transmembrane region" description="Helical" evidence="1">
    <location>
        <begin position="836"/>
        <end position="868"/>
    </location>
</feature>
<feature type="transmembrane region" description="Helical" evidence="1">
    <location>
        <begin position="674"/>
        <end position="696"/>
    </location>
</feature>
<dbReference type="Gene3D" id="3.40.50.300">
    <property type="entry name" value="P-loop containing nucleotide triphosphate hydrolases"/>
    <property type="match status" value="1"/>
</dbReference>
<dbReference type="InterPro" id="IPR007111">
    <property type="entry name" value="NACHT_NTPase"/>
</dbReference>
<feature type="domain" description="NACHT" evidence="3">
    <location>
        <begin position="234"/>
        <end position="323"/>
    </location>
</feature>
<evidence type="ECO:0000313" key="5">
    <source>
        <dbReference type="Proteomes" id="UP000597444"/>
    </source>
</evidence>
<organism evidence="4 5">
    <name type="scientific">Reticulibacter mediterranei</name>
    <dbReference type="NCBI Taxonomy" id="2778369"/>
    <lineage>
        <taxon>Bacteria</taxon>
        <taxon>Bacillati</taxon>
        <taxon>Chloroflexota</taxon>
        <taxon>Ktedonobacteria</taxon>
        <taxon>Ktedonobacterales</taxon>
        <taxon>Reticulibacteraceae</taxon>
        <taxon>Reticulibacter</taxon>
    </lineage>
</organism>
<dbReference type="PROSITE" id="PS50104">
    <property type="entry name" value="TIR"/>
    <property type="match status" value="1"/>
</dbReference>
<feature type="transmembrane region" description="Helical" evidence="1">
    <location>
        <begin position="791"/>
        <end position="815"/>
    </location>
</feature>
<gene>
    <name evidence="4" type="ORF">KSF_066220</name>
</gene>
<protein>
    <recommendedName>
        <fullName evidence="6">TIR domain-containing protein</fullName>
    </recommendedName>
</protein>
<reference evidence="4" key="1">
    <citation type="submission" date="2020-10" db="EMBL/GenBank/DDBJ databases">
        <title>Taxonomic study of unclassified bacteria belonging to the class Ktedonobacteria.</title>
        <authorList>
            <person name="Yabe S."/>
            <person name="Wang C.M."/>
            <person name="Zheng Y."/>
            <person name="Sakai Y."/>
            <person name="Cavaletti L."/>
            <person name="Monciardini P."/>
            <person name="Donadio S."/>
        </authorList>
    </citation>
    <scope>NUCLEOTIDE SEQUENCE</scope>
    <source>
        <strain evidence="4">ID150040</strain>
    </source>
</reference>
<dbReference type="PROSITE" id="PS50837">
    <property type="entry name" value="NACHT"/>
    <property type="match status" value="1"/>
</dbReference>
<feature type="transmembrane region" description="Helical" evidence="1">
    <location>
        <begin position="595"/>
        <end position="616"/>
    </location>
</feature>
<name>A0A8J3IRG9_9CHLR</name>
<sequence>MQNMTPLTIFSSYAHTDEALRDELGKHLSFMQRQGLISVWHDRQILPGDEWAYEIDAHLETAAIILLLISSDFLSSHYCYDIEMRRALERHKRGEARVIPIILRPCDWQAAPFGHLQCLPPNGRAVTSWQNQDEAFLMIAQGLRRVLRPQQPTFPLSRLEQQNRTRLLKRVHTIWIDGVLQHSLHQTALIALDLQEQPDALANPWRLEVQETNLPPCPLPSGTPLVQVYDEAEGQLLILGEPGAGKTTLLLDLAADLLTRAEQDRSLPIPVIFPLSSWAEKRFPLATWLVEELFTKYQVPRALGHAWVEQELLLPLLDGLDEVAEPHQSACIQAINTYRHEHSLVPIVLCSRTAEYRAQAVRVTLSKAVVIQPLTTEQIDSYLTQAGQQLAAVHSLLRTDQELQELARTPLMLTILALTYHGKAVDDLAMSLPPEALRQHVLATYVERMLQRRAVSRYPIEQTKYWLAWLARRMVQHGQTDFYFERMQPDWLEGPKTSHVAYQTAVRIATGLFSGVFSGLFFSVFSELLLWAFSILFHSIAFHLLSGLIGELLSGLIVGLAIGLTQRIEPEIKPAEVVRWSWKSMWQTLAHMKSLRSGLIGALLLGLIVRSVFGLFHDTLDIGILFGPPFGLLLGFFVGLVGKAISQRLDDPQGGLTSSFFPAQKKKYSVRNSILAGFVGAVVIGLLSELFFGLLLGFAGHLLAGLFIGLLVGLPSMLVTGLIITLTHRVRKDVRPVEIISLLRSHIWGELVRSESLRNTLIITLGTGLVAGLVGTYLIKGMNGLTNGLIIGLANGTMSGLVFECISGIIGGLSSDQLERQILTRPNQGMRRSARNSLLVGFGGGLLFGLIVGLLIGLFVGLILGLFVRPSAGLIIGPIVGLFSALVGGTISGLSIGLSNGGSATIQHVVLRLFLWRTGSTPWHYERFLDNAAERILLRKVGGGYMFIHRLLLDYFATFDPSPPSGGMSFRQKVNEQEKNG</sequence>
<dbReference type="GO" id="GO:0007165">
    <property type="term" value="P:signal transduction"/>
    <property type="evidence" value="ECO:0007669"/>
    <property type="project" value="InterPro"/>
</dbReference>
<feature type="transmembrane region" description="Helical" evidence="1">
    <location>
        <begin position="874"/>
        <end position="898"/>
    </location>
</feature>
<dbReference type="EMBL" id="BNJK01000001">
    <property type="protein sequence ID" value="GHO96574.1"/>
    <property type="molecule type" value="Genomic_DNA"/>
</dbReference>
<dbReference type="Pfam" id="PF05729">
    <property type="entry name" value="NACHT"/>
    <property type="match status" value="1"/>
</dbReference>
<dbReference type="Proteomes" id="UP000597444">
    <property type="component" value="Unassembled WGS sequence"/>
</dbReference>
<keyword evidence="5" id="KW-1185">Reference proteome</keyword>